<dbReference type="SUPFAM" id="SSF53474">
    <property type="entry name" value="alpha/beta-Hydrolases"/>
    <property type="match status" value="1"/>
</dbReference>
<dbReference type="InterPro" id="IPR000073">
    <property type="entry name" value="AB_hydrolase_1"/>
</dbReference>
<dbReference type="EMBL" id="SZPQ01000020">
    <property type="protein sequence ID" value="TKI05315.1"/>
    <property type="molecule type" value="Genomic_DNA"/>
</dbReference>
<dbReference type="RefSeq" id="WP_136990870.1">
    <property type="nucleotide sequence ID" value="NZ_SZPQ01000020.1"/>
</dbReference>
<comment type="caution">
    <text evidence="2">The sequence shown here is derived from an EMBL/GenBank/DDBJ whole genome shotgun (WGS) entry which is preliminary data.</text>
</comment>
<gene>
    <name evidence="2" type="ORF">FCN80_14475</name>
</gene>
<dbReference type="PIRSF" id="PIRSF000443">
    <property type="entry name" value="Homoser_Ac_trans"/>
    <property type="match status" value="1"/>
</dbReference>
<dbReference type="Gene3D" id="3.40.50.1820">
    <property type="entry name" value="alpha/beta hydrolase"/>
    <property type="match status" value="1"/>
</dbReference>
<dbReference type="InterPro" id="IPR008220">
    <property type="entry name" value="HAT_MetX-like"/>
</dbReference>
<dbReference type="PANTHER" id="PTHR32268:SF15">
    <property type="entry name" value="HOMOSERINE ACETYLTRANSFERASE FAMILY PROTEIN (AFU_ORTHOLOGUE AFUA_1G15350)"/>
    <property type="match status" value="1"/>
</dbReference>
<dbReference type="GO" id="GO:0016787">
    <property type="term" value="F:hydrolase activity"/>
    <property type="evidence" value="ECO:0007669"/>
    <property type="project" value="UniProtKB-KW"/>
</dbReference>
<feature type="domain" description="AB hydrolase-1" evidence="1">
    <location>
        <begin position="47"/>
        <end position="178"/>
    </location>
</feature>
<keyword evidence="2" id="KW-0378">Hydrolase</keyword>
<dbReference type="Pfam" id="PF00561">
    <property type="entry name" value="Abhydrolase_1"/>
    <property type="match status" value="1"/>
</dbReference>
<evidence type="ECO:0000313" key="2">
    <source>
        <dbReference type="EMBL" id="TKI05315.1"/>
    </source>
</evidence>
<name>A0ABY2SK43_9HYPH</name>
<dbReference type="InterPro" id="IPR029058">
    <property type="entry name" value="AB_hydrolase_fold"/>
</dbReference>
<evidence type="ECO:0000313" key="3">
    <source>
        <dbReference type="Proteomes" id="UP000305202"/>
    </source>
</evidence>
<dbReference type="NCBIfam" id="NF005757">
    <property type="entry name" value="PRK07581.1"/>
    <property type="match status" value="1"/>
</dbReference>
<accession>A0ABY2SK43</accession>
<dbReference type="Proteomes" id="UP000305202">
    <property type="component" value="Unassembled WGS sequence"/>
</dbReference>
<protein>
    <submittedName>
        <fullName evidence="2">Alpha/beta fold hydrolase</fullName>
    </submittedName>
</protein>
<reference evidence="2 3" key="1">
    <citation type="submission" date="2019-04" db="EMBL/GenBank/DDBJ databases">
        <authorList>
            <person name="Li M."/>
            <person name="Gao C."/>
        </authorList>
    </citation>
    <scope>NUCLEOTIDE SEQUENCE [LARGE SCALE GENOMIC DNA]</scope>
    <source>
        <strain evidence="2 3">BGMRC 2031</strain>
    </source>
</reference>
<dbReference type="PANTHER" id="PTHR32268">
    <property type="entry name" value="HOMOSERINE O-ACETYLTRANSFERASE"/>
    <property type="match status" value="1"/>
</dbReference>
<evidence type="ECO:0000259" key="1">
    <source>
        <dbReference type="Pfam" id="PF00561"/>
    </source>
</evidence>
<organism evidence="2 3">
    <name type="scientific">Martelella alba</name>
    <dbReference type="NCBI Taxonomy" id="2590451"/>
    <lineage>
        <taxon>Bacteria</taxon>
        <taxon>Pseudomonadati</taxon>
        <taxon>Pseudomonadota</taxon>
        <taxon>Alphaproteobacteria</taxon>
        <taxon>Hyphomicrobiales</taxon>
        <taxon>Aurantimonadaceae</taxon>
        <taxon>Martelella</taxon>
    </lineage>
</organism>
<keyword evidence="3" id="KW-1185">Reference proteome</keyword>
<proteinExistence type="predicted"/>
<sequence>MVDYQHYPLGDFPLQSGEVLREGFLAYETHGRLNARRDNAVLLPSWYTGTHRSWRAMIGSGRALDPARYFIIAVNMFGNGLSSSPSNSRRQGGAGFPFVAIGDNVRAQHRLVIEHLGVAVLALIAGWSMGAMQGWHWAALYPQRVAAFLPICGTARCWPLNSVFLEGIKAALMADATFDKGHYARPPEAGLAAFGRCYAGWAYSAAFFRDRLYTRLNFATLEDLLRAWERDHCQWDANDLLCMLHTWQQGDIGREPAFGGETQAGLRAIRARTIVMPCHTDQYFTEEEARQEYLTLSNARWRPLLSPYGHCAGAPGRFAAETAVIEHAMAELLAGA</sequence>